<comment type="similarity">
    <text evidence="1">Belongs to the short-chain dehydrogenases/reductases (SDR) family.</text>
</comment>
<reference evidence="4" key="1">
    <citation type="journal article" date="2021" name="Open Biol.">
        <title>Shared evolutionary footprints suggest mitochondrial oxidative damage underlies multiple complex I losses in fungi.</title>
        <authorList>
            <person name="Schikora-Tamarit M.A."/>
            <person name="Marcet-Houben M."/>
            <person name="Nosek J."/>
            <person name="Gabaldon T."/>
        </authorList>
    </citation>
    <scope>NUCLEOTIDE SEQUENCE</scope>
    <source>
        <strain evidence="4">CBS2887</strain>
    </source>
</reference>
<keyword evidence="2" id="KW-0521">NADP</keyword>
<evidence type="ECO:0000256" key="1">
    <source>
        <dbReference type="ARBA" id="ARBA00006484"/>
    </source>
</evidence>
<evidence type="ECO:0000313" key="4">
    <source>
        <dbReference type="EMBL" id="KAH3682763.1"/>
    </source>
</evidence>
<dbReference type="EMBL" id="JAEUBG010003414">
    <property type="protein sequence ID" value="KAH3682763.1"/>
    <property type="molecule type" value="Genomic_DNA"/>
</dbReference>
<evidence type="ECO:0000313" key="5">
    <source>
        <dbReference type="Proteomes" id="UP000774326"/>
    </source>
</evidence>
<sequence>MTYSTFWESLRDLKPSPPSFLPKDYPDLTGKNVFITGTSAGVGYQAAKLLLEKNATVVMFNRNKKKTDDAIAKIKEDLIKEDTSAKFTDELLTGRIVSINGDLSDLSTIKPAIDQFKTEYKDKITHFDIVIFNAGVMQPPNGSSTKQGYELQFGTNVIGHQLVANLINDLILNTTKVHPGSNPRVIWLSSLAHSFSPSATNVPHSAGLTWDFKDSSKSKEITIYGQSKAGNVYQAARYGQLHKKDGIISLAVHPGLLNSELARHYPSFMNYIASKISFHPIYGAYTELYAALSDDVKLDGSYSPGNYYGPWGEKRPLRPDIDAGRTDGTAEKLWNYVQDELKEYL</sequence>
<evidence type="ECO:0000256" key="3">
    <source>
        <dbReference type="ARBA" id="ARBA00023002"/>
    </source>
</evidence>
<dbReference type="PANTHER" id="PTHR24320">
    <property type="entry name" value="RETINOL DEHYDROGENASE"/>
    <property type="match status" value="1"/>
</dbReference>
<organism evidence="4 5">
    <name type="scientific">Wickerhamomyces pijperi</name>
    <name type="common">Yeast</name>
    <name type="synonym">Pichia pijperi</name>
    <dbReference type="NCBI Taxonomy" id="599730"/>
    <lineage>
        <taxon>Eukaryota</taxon>
        <taxon>Fungi</taxon>
        <taxon>Dikarya</taxon>
        <taxon>Ascomycota</taxon>
        <taxon>Saccharomycotina</taxon>
        <taxon>Saccharomycetes</taxon>
        <taxon>Phaffomycetales</taxon>
        <taxon>Wickerhamomycetaceae</taxon>
        <taxon>Wickerhamomyces</taxon>
    </lineage>
</organism>
<keyword evidence="5" id="KW-1185">Reference proteome</keyword>
<dbReference type="Gene3D" id="3.40.50.720">
    <property type="entry name" value="NAD(P)-binding Rossmann-like Domain"/>
    <property type="match status" value="1"/>
</dbReference>
<dbReference type="PANTHER" id="PTHR24320:SF236">
    <property type="entry name" value="SHORT-CHAIN DEHYDROGENASE-RELATED"/>
    <property type="match status" value="1"/>
</dbReference>
<dbReference type="InterPro" id="IPR002347">
    <property type="entry name" value="SDR_fam"/>
</dbReference>
<dbReference type="InterPro" id="IPR036291">
    <property type="entry name" value="NAD(P)-bd_dom_sf"/>
</dbReference>
<comment type="caution">
    <text evidence="4">The sequence shown here is derived from an EMBL/GenBank/DDBJ whole genome shotgun (WGS) entry which is preliminary data.</text>
</comment>
<reference evidence="4" key="2">
    <citation type="submission" date="2021-01" db="EMBL/GenBank/DDBJ databases">
        <authorList>
            <person name="Schikora-Tamarit M.A."/>
        </authorList>
    </citation>
    <scope>NUCLEOTIDE SEQUENCE</scope>
    <source>
        <strain evidence="4">CBS2887</strain>
    </source>
</reference>
<dbReference type="Proteomes" id="UP000774326">
    <property type="component" value="Unassembled WGS sequence"/>
</dbReference>
<evidence type="ECO:0000256" key="2">
    <source>
        <dbReference type="ARBA" id="ARBA00022857"/>
    </source>
</evidence>
<name>A0A9P8Q2G0_WICPI</name>
<dbReference type="OrthoDB" id="191139at2759"/>
<proteinExistence type="inferred from homology"/>
<gene>
    <name evidence="4" type="ORF">WICPIJ_006270</name>
</gene>
<dbReference type="GO" id="GO:0016491">
    <property type="term" value="F:oxidoreductase activity"/>
    <property type="evidence" value="ECO:0007669"/>
    <property type="project" value="UniProtKB-KW"/>
</dbReference>
<dbReference type="Pfam" id="PF00106">
    <property type="entry name" value="adh_short"/>
    <property type="match status" value="1"/>
</dbReference>
<dbReference type="SUPFAM" id="SSF51735">
    <property type="entry name" value="NAD(P)-binding Rossmann-fold domains"/>
    <property type="match status" value="1"/>
</dbReference>
<evidence type="ECO:0008006" key="6">
    <source>
        <dbReference type="Google" id="ProtNLM"/>
    </source>
</evidence>
<protein>
    <recommendedName>
        <fullName evidence="6">NAD(P)-binding protein</fullName>
    </recommendedName>
</protein>
<dbReference type="AlphaFoldDB" id="A0A9P8Q2G0"/>
<keyword evidence="3" id="KW-0560">Oxidoreductase</keyword>
<accession>A0A9P8Q2G0</accession>